<protein>
    <recommendedName>
        <fullName evidence="3">Zinc-dependent peptidase</fullName>
    </recommendedName>
</protein>
<reference evidence="1 2" key="1">
    <citation type="submission" date="2018-10" db="EMBL/GenBank/DDBJ databases">
        <title>Genomic Encyclopedia of Type Strains, Phase IV (KMG-IV): sequencing the most valuable type-strain genomes for metagenomic binning, comparative biology and taxonomic classification.</title>
        <authorList>
            <person name="Goeker M."/>
        </authorList>
    </citation>
    <scope>NUCLEOTIDE SEQUENCE [LARGE SCALE GENOMIC DNA]</scope>
    <source>
        <strain evidence="1 2">DSM 23841</strain>
    </source>
</reference>
<dbReference type="FunFam" id="3.40.390.10:FF:000012">
    <property type="entry name" value="Protein MtfA"/>
    <property type="match status" value="1"/>
</dbReference>
<dbReference type="EMBL" id="RBXP01000011">
    <property type="protein sequence ID" value="RKT60929.1"/>
    <property type="molecule type" value="Genomic_DNA"/>
</dbReference>
<sequence>MGLFDWWRRRPAPIPEALWQRTLASLPFFATLTVDQQKRLKTLSERFLAEKEFTAAGGLELNDEICVAIAAQGCLPILELGLGAYGDWVGIVVYPDEFVVQREIADADGVVHEFADVLAGEAWEGGPLLVSWRDVQMAGGDYNVVIHEFAHKLDMLNGEVDGIPALHSTLTVDRWESVFFAAYDDFCARVDSGEETIIDPYASEAPEEFFAVLSECFFGIPDVVDAEYPALYALLREYFRQDPLARLRAK</sequence>
<dbReference type="Gene3D" id="3.40.390.10">
    <property type="entry name" value="Collagenase (Catalytic Domain)"/>
    <property type="match status" value="1"/>
</dbReference>
<dbReference type="GO" id="GO:0008237">
    <property type="term" value="F:metallopeptidase activity"/>
    <property type="evidence" value="ECO:0007669"/>
    <property type="project" value="InterPro"/>
</dbReference>
<dbReference type="RefSeq" id="WP_121457414.1">
    <property type="nucleotide sequence ID" value="NZ_RBXP01000011.1"/>
</dbReference>
<dbReference type="PANTHER" id="PTHR30164:SF2">
    <property type="entry name" value="PROTEIN MTFA"/>
    <property type="match status" value="1"/>
</dbReference>
<comment type="caution">
    <text evidence="1">The sequence shown here is derived from an EMBL/GenBank/DDBJ whole genome shotgun (WGS) entry which is preliminary data.</text>
</comment>
<dbReference type="CDD" id="cd20169">
    <property type="entry name" value="Peptidase_M90_mtfA"/>
    <property type="match status" value="1"/>
</dbReference>
<dbReference type="InterPro" id="IPR024079">
    <property type="entry name" value="MetalloPept_cat_dom_sf"/>
</dbReference>
<evidence type="ECO:0008006" key="3">
    <source>
        <dbReference type="Google" id="ProtNLM"/>
    </source>
</evidence>
<dbReference type="OrthoDB" id="9786424at2"/>
<dbReference type="Gene3D" id="1.10.472.150">
    <property type="entry name" value="Glucose-regulated metallo-peptidase M90, N-terminal domain"/>
    <property type="match status" value="1"/>
</dbReference>
<evidence type="ECO:0000313" key="1">
    <source>
        <dbReference type="EMBL" id="RKT60929.1"/>
    </source>
</evidence>
<keyword evidence="2" id="KW-1185">Reference proteome</keyword>
<dbReference type="SUPFAM" id="SSF55486">
    <property type="entry name" value="Metalloproteases ('zincins'), catalytic domain"/>
    <property type="match status" value="1"/>
</dbReference>
<organism evidence="1 2">
    <name type="scientific">Azonexus fungiphilus</name>
    <dbReference type="NCBI Taxonomy" id="146940"/>
    <lineage>
        <taxon>Bacteria</taxon>
        <taxon>Pseudomonadati</taxon>
        <taxon>Pseudomonadota</taxon>
        <taxon>Betaproteobacteria</taxon>
        <taxon>Rhodocyclales</taxon>
        <taxon>Azonexaceae</taxon>
        <taxon>Azonexus</taxon>
    </lineage>
</organism>
<name>A0A495WHT2_9RHOO</name>
<dbReference type="GO" id="GO:0005829">
    <property type="term" value="C:cytosol"/>
    <property type="evidence" value="ECO:0007669"/>
    <property type="project" value="TreeGrafter"/>
</dbReference>
<gene>
    <name evidence="1" type="ORF">DFR40_1079</name>
</gene>
<proteinExistence type="predicted"/>
<dbReference type="Proteomes" id="UP000270626">
    <property type="component" value="Unassembled WGS sequence"/>
</dbReference>
<dbReference type="GO" id="GO:0004177">
    <property type="term" value="F:aminopeptidase activity"/>
    <property type="evidence" value="ECO:0007669"/>
    <property type="project" value="TreeGrafter"/>
</dbReference>
<dbReference type="InterPro" id="IPR010384">
    <property type="entry name" value="MtfA_fam"/>
</dbReference>
<dbReference type="InterPro" id="IPR042252">
    <property type="entry name" value="MtfA_N"/>
</dbReference>
<dbReference type="Pfam" id="PF06167">
    <property type="entry name" value="Peptidase_M90"/>
    <property type="match status" value="1"/>
</dbReference>
<accession>A0A495WHT2</accession>
<dbReference type="AlphaFoldDB" id="A0A495WHT2"/>
<evidence type="ECO:0000313" key="2">
    <source>
        <dbReference type="Proteomes" id="UP000270626"/>
    </source>
</evidence>
<dbReference type="PANTHER" id="PTHR30164">
    <property type="entry name" value="MTFA PEPTIDASE"/>
    <property type="match status" value="1"/>
</dbReference>